<dbReference type="Proteomes" id="UP000619244">
    <property type="component" value="Unassembled WGS sequence"/>
</dbReference>
<reference evidence="2" key="2">
    <citation type="submission" date="2020-09" db="EMBL/GenBank/DDBJ databases">
        <authorList>
            <person name="Sun Q."/>
            <person name="Ohkuma M."/>
        </authorList>
    </citation>
    <scope>NUCLEOTIDE SEQUENCE</scope>
    <source>
        <strain evidence="2">JCM 4790</strain>
    </source>
</reference>
<organism evidence="2 3">
    <name type="scientific">Streptomyces minutiscleroticus</name>
    <dbReference type="NCBI Taxonomy" id="68238"/>
    <lineage>
        <taxon>Bacteria</taxon>
        <taxon>Bacillati</taxon>
        <taxon>Actinomycetota</taxon>
        <taxon>Actinomycetes</taxon>
        <taxon>Kitasatosporales</taxon>
        <taxon>Streptomycetaceae</taxon>
        <taxon>Streptomyces</taxon>
    </lineage>
</organism>
<protein>
    <submittedName>
        <fullName evidence="2">Uncharacterized protein</fullName>
    </submittedName>
</protein>
<evidence type="ECO:0000313" key="2">
    <source>
        <dbReference type="EMBL" id="GGY00391.1"/>
    </source>
</evidence>
<reference evidence="2" key="1">
    <citation type="journal article" date="2014" name="Int. J. Syst. Evol. Microbiol.">
        <title>Complete genome sequence of Corynebacterium casei LMG S-19264T (=DSM 44701T), isolated from a smear-ripened cheese.</title>
        <authorList>
            <consortium name="US DOE Joint Genome Institute (JGI-PGF)"/>
            <person name="Walter F."/>
            <person name="Albersmeier A."/>
            <person name="Kalinowski J."/>
            <person name="Ruckert C."/>
        </authorList>
    </citation>
    <scope>NUCLEOTIDE SEQUENCE</scope>
    <source>
        <strain evidence="2">JCM 4790</strain>
    </source>
</reference>
<dbReference type="EMBL" id="BMVU01000043">
    <property type="protein sequence ID" value="GGY00391.1"/>
    <property type="molecule type" value="Genomic_DNA"/>
</dbReference>
<dbReference type="AlphaFoldDB" id="A0A918U621"/>
<accession>A0A918U621</accession>
<name>A0A918U621_9ACTN</name>
<proteinExistence type="predicted"/>
<sequence length="171" mass="17890">MLTFRVLGSRSPAGQGPLQRGRVDQPVTAHGQHRHPYSVQAPQHAAGGEHGGVLRGLGDHVRARAAGGEDGPAQREQVGLGAGAGEDDLVRTGPEQGGHLLAGRRERGARPVAVGVGAGGVAEELGEVGQHRPDDARVDRGGGVVVEVDRPAGQARVPRRTRCHGLLRRWR</sequence>
<feature type="region of interest" description="Disordered" evidence="1">
    <location>
        <begin position="64"/>
        <end position="106"/>
    </location>
</feature>
<evidence type="ECO:0000256" key="1">
    <source>
        <dbReference type="SAM" id="MobiDB-lite"/>
    </source>
</evidence>
<feature type="region of interest" description="Disordered" evidence="1">
    <location>
        <begin position="1"/>
        <end position="33"/>
    </location>
</feature>
<keyword evidence="3" id="KW-1185">Reference proteome</keyword>
<comment type="caution">
    <text evidence="2">The sequence shown here is derived from an EMBL/GenBank/DDBJ whole genome shotgun (WGS) entry which is preliminary data.</text>
</comment>
<evidence type="ECO:0000313" key="3">
    <source>
        <dbReference type="Proteomes" id="UP000619244"/>
    </source>
</evidence>
<gene>
    <name evidence="2" type="ORF">GCM10010358_62700</name>
</gene>